<evidence type="ECO:0000259" key="1">
    <source>
        <dbReference type="Pfam" id="PF13175"/>
    </source>
</evidence>
<organism evidence="4 5">
    <name type="scientific">Pelagerythrobacter aerophilus</name>
    <dbReference type="NCBI Taxonomy" id="2306995"/>
    <lineage>
        <taxon>Bacteria</taxon>
        <taxon>Pseudomonadati</taxon>
        <taxon>Pseudomonadota</taxon>
        <taxon>Alphaproteobacteria</taxon>
        <taxon>Sphingomonadales</taxon>
        <taxon>Erythrobacteraceae</taxon>
        <taxon>Pelagerythrobacter</taxon>
    </lineage>
</organism>
<evidence type="ECO:0000313" key="4">
    <source>
        <dbReference type="EMBL" id="RIV80358.1"/>
    </source>
</evidence>
<dbReference type="EMBL" id="QXFK01000011">
    <property type="protein sequence ID" value="RIV80358.1"/>
    <property type="molecule type" value="Genomic_DNA"/>
</dbReference>
<dbReference type="InterPro" id="IPR003959">
    <property type="entry name" value="ATPase_AAA_core"/>
</dbReference>
<evidence type="ECO:0000259" key="2">
    <source>
        <dbReference type="Pfam" id="PF13304"/>
    </source>
</evidence>
<keyword evidence="4" id="KW-0255">Endonuclease</keyword>
<dbReference type="CDD" id="cd01026">
    <property type="entry name" value="TOPRIM_OLD"/>
    <property type="match status" value="1"/>
</dbReference>
<keyword evidence="5" id="KW-1185">Reference proteome</keyword>
<dbReference type="Pfam" id="PF20469">
    <property type="entry name" value="OLD-like_TOPRIM"/>
    <property type="match status" value="1"/>
</dbReference>
<dbReference type="InterPro" id="IPR027417">
    <property type="entry name" value="P-loop_NTPase"/>
</dbReference>
<dbReference type="RefSeq" id="WP_119511944.1">
    <property type="nucleotide sequence ID" value="NZ_QXFK01000011.1"/>
</dbReference>
<sequence length="591" mass="63267">MHLLSSVRIQNYRSIRDHEFPLSEFTALVGYNNAGKTSILEAVNWLAKKSSLDPTCFGNTTEPIIVTGMVSGIDEGVLDALGATHRPKIEPLVADGKIVIRRTQTEPGAKAADIKLTIRKTDEDGNEMWSNPAGIDAAIGHLFPEPILIGAMENATEDVGKFAAGTTIGKLIKEIMGPITEAHSASVAEALGELTSKLSANGEDKDEILVGLDGRIQAELVNFFPGVTAKTHIPTPGIDDFFKGATIKIFEKGFEHADGRDAGSFGHGAQRSVQIALITCLAKIKREAAAAVGRTTLLLIDEPELYLHPQAIETVRASLVRLSQEGYQVLFSTHSPLMISRTAAAKALLIRRNEADGTHAFPKVEDAVANAIASAAHQSEVLFALTNSSKFLFSEKVLLAEGKTEHVLLPEIFALENGATFEERKAALIALQGTGDFPNAMRVLRAMGIPVRAVVDLDFAFKVAPGAGLIPAAHDGIVGCKEIFESMAEAGQITLGQDGLPRSGNGVSAAAAYAMMAERVEAAAHIQTIHDELLENDIWCWTKGAIETHLNLASKSAGEHCAFLDQFGNADFREALVNYGPVREMVLWAAN</sequence>
<dbReference type="Pfam" id="PF13304">
    <property type="entry name" value="AAA_21"/>
    <property type="match status" value="1"/>
</dbReference>
<dbReference type="InterPro" id="IPR051396">
    <property type="entry name" value="Bact_Antivir_Def_Nuclease"/>
</dbReference>
<keyword evidence="4" id="KW-0540">Nuclease</keyword>
<dbReference type="Gene3D" id="3.40.50.300">
    <property type="entry name" value="P-loop containing nucleotide triphosphate hydrolases"/>
    <property type="match status" value="1"/>
</dbReference>
<reference evidence="4 5" key="1">
    <citation type="submission" date="2018-08" db="EMBL/GenBank/DDBJ databases">
        <title>Altererythrobacter sp.Ery1 and Ery12, the genome sequencing of novel strains in genus Alterythrobacter.</title>
        <authorList>
            <person name="Cheng H."/>
            <person name="Wu Y.-H."/>
            <person name="Fang C."/>
            <person name="Xu X.-W."/>
        </authorList>
    </citation>
    <scope>NUCLEOTIDE SEQUENCE [LARGE SCALE GENOMIC DNA]</scope>
    <source>
        <strain evidence="4 5">Ery1</strain>
    </source>
</reference>
<dbReference type="GO" id="GO:0005524">
    <property type="term" value="F:ATP binding"/>
    <property type="evidence" value="ECO:0007669"/>
    <property type="project" value="InterPro"/>
</dbReference>
<accession>A0A418NLD5</accession>
<dbReference type="InterPro" id="IPR041685">
    <property type="entry name" value="AAA_GajA/Old/RecF-like"/>
</dbReference>
<dbReference type="AlphaFoldDB" id="A0A418NLD5"/>
<evidence type="ECO:0000313" key="5">
    <source>
        <dbReference type="Proteomes" id="UP000285092"/>
    </source>
</evidence>
<dbReference type="CDD" id="cd00267">
    <property type="entry name" value="ABC_ATPase"/>
    <property type="match status" value="1"/>
</dbReference>
<dbReference type="PANTHER" id="PTHR43581:SF4">
    <property type="entry name" value="ATP_GTP PHOSPHATASE"/>
    <property type="match status" value="1"/>
</dbReference>
<dbReference type="SUPFAM" id="SSF52540">
    <property type="entry name" value="P-loop containing nucleoside triphosphate hydrolases"/>
    <property type="match status" value="1"/>
</dbReference>
<keyword evidence="4" id="KW-0378">Hydrolase</keyword>
<feature type="domain" description="Endonuclease GajA/Old nuclease/RecF-like AAA" evidence="1">
    <location>
        <begin position="4"/>
        <end position="50"/>
    </location>
</feature>
<name>A0A418NLD5_9SPHN</name>
<evidence type="ECO:0000259" key="3">
    <source>
        <dbReference type="Pfam" id="PF20469"/>
    </source>
</evidence>
<proteinExistence type="predicted"/>
<comment type="caution">
    <text evidence="4">The sequence shown here is derived from an EMBL/GenBank/DDBJ whole genome shotgun (WGS) entry which is preliminary data.</text>
</comment>
<dbReference type="Proteomes" id="UP000285092">
    <property type="component" value="Unassembled WGS sequence"/>
</dbReference>
<dbReference type="Pfam" id="PF13175">
    <property type="entry name" value="AAA_15"/>
    <property type="match status" value="1"/>
</dbReference>
<feature type="domain" description="ATPase AAA-type core" evidence="2">
    <location>
        <begin position="253"/>
        <end position="339"/>
    </location>
</feature>
<dbReference type="GO" id="GO:0004519">
    <property type="term" value="F:endonuclease activity"/>
    <property type="evidence" value="ECO:0007669"/>
    <property type="project" value="UniProtKB-KW"/>
</dbReference>
<gene>
    <name evidence="4" type="ORF">D2V04_03445</name>
</gene>
<dbReference type="InterPro" id="IPR034139">
    <property type="entry name" value="TOPRIM_OLD"/>
</dbReference>
<protein>
    <submittedName>
        <fullName evidence="4">OLD family endonuclease</fullName>
    </submittedName>
</protein>
<dbReference type="OrthoDB" id="7410968at2"/>
<dbReference type="GO" id="GO:0016887">
    <property type="term" value="F:ATP hydrolysis activity"/>
    <property type="evidence" value="ECO:0007669"/>
    <property type="project" value="InterPro"/>
</dbReference>
<feature type="domain" description="OLD protein-like TOPRIM" evidence="3">
    <location>
        <begin position="392"/>
        <end position="458"/>
    </location>
</feature>
<dbReference type="PANTHER" id="PTHR43581">
    <property type="entry name" value="ATP/GTP PHOSPHATASE"/>
    <property type="match status" value="1"/>
</dbReference>